<gene>
    <name evidence="4" type="ORF">niasHS_010333</name>
</gene>
<dbReference type="CDD" id="cd02164">
    <property type="entry name" value="PPAT_CoAS"/>
    <property type="match status" value="1"/>
</dbReference>
<dbReference type="Gene3D" id="3.40.50.620">
    <property type="entry name" value="HUPs"/>
    <property type="match status" value="1"/>
</dbReference>
<accession>A0ABD2IZF2</accession>
<dbReference type="SUPFAM" id="SSF52540">
    <property type="entry name" value="P-loop containing nucleoside triphosphate hydrolases"/>
    <property type="match status" value="1"/>
</dbReference>
<keyword evidence="2" id="KW-0067">ATP-binding</keyword>
<dbReference type="Pfam" id="PF01121">
    <property type="entry name" value="CoaE"/>
    <property type="match status" value="1"/>
</dbReference>
<dbReference type="InterPro" id="IPR027417">
    <property type="entry name" value="P-loop_NTPase"/>
</dbReference>
<evidence type="ECO:0000313" key="5">
    <source>
        <dbReference type="Proteomes" id="UP001620645"/>
    </source>
</evidence>
<reference evidence="4 5" key="1">
    <citation type="submission" date="2024-10" db="EMBL/GenBank/DDBJ databases">
        <authorList>
            <person name="Kim D."/>
        </authorList>
    </citation>
    <scope>NUCLEOTIDE SEQUENCE [LARGE SCALE GENOMIC DNA]</scope>
    <source>
        <strain evidence="4">Taebaek</strain>
    </source>
</reference>
<dbReference type="PANTHER" id="PTHR10695">
    <property type="entry name" value="DEPHOSPHO-COA KINASE-RELATED"/>
    <property type="match status" value="1"/>
</dbReference>
<dbReference type="InterPro" id="IPR004821">
    <property type="entry name" value="Cyt_trans-like"/>
</dbReference>
<dbReference type="PROSITE" id="PS51219">
    <property type="entry name" value="DPCK"/>
    <property type="match status" value="1"/>
</dbReference>
<dbReference type="SUPFAM" id="SSF52374">
    <property type="entry name" value="Nucleotidylyl transferase"/>
    <property type="match status" value="1"/>
</dbReference>
<evidence type="ECO:0000256" key="1">
    <source>
        <dbReference type="ARBA" id="ARBA00022741"/>
    </source>
</evidence>
<keyword evidence="5" id="KW-1185">Reference proteome</keyword>
<dbReference type="NCBIfam" id="NF001985">
    <property type="entry name" value="PRK00777.1"/>
    <property type="match status" value="1"/>
</dbReference>
<evidence type="ECO:0000256" key="2">
    <source>
        <dbReference type="ARBA" id="ARBA00022840"/>
    </source>
</evidence>
<dbReference type="AlphaFoldDB" id="A0ABD2IZF2"/>
<keyword evidence="1" id="KW-0547">Nucleotide-binding</keyword>
<dbReference type="InterPro" id="IPR014729">
    <property type="entry name" value="Rossmann-like_a/b/a_fold"/>
</dbReference>
<sequence>MASPSIDIGLLVLRGNEELIRQKLKRLLAITMPKVRQKLYVHLEQMDVIRALLPAIYINAASIAPKIDLRVLLNRTTSVPVDRVFYDEVKDPSHPIFPMLREENGPTFKMDSFAISHHKLPEKPYDHVVLGGTFDRLHNGHKLLLSEAAMMARTRITCGVTDGKMNEKKILYELMEPVESRCRSVTEFIGDISEGIECQTVPIYDAYGPSIVGDHYQAIVVSEETLKGGEAVNAKRMENGFKKLDICLVELLKNAEADKVLNETKLSSSLKRKEMLGTLLAEPGPPKAAISNAHYVIGLTGGIASGKTHIATFLAEKGCEVIECDTLVHQLYKNNMELREKLSKVFGDEIVKNGDIDRDKLATIVFGDKQKLETLNALVWPMVEASAKERIRKSKRKIAVIDAALLLEAGWDAFVDQVWTVFVPHREAIERVCERDKVTPEKAQERIANQLPNTERIARSNVVFCSLWDYSETERQVQKALNTVKERLRENDS</sequence>
<name>A0ABD2IZF2_HETSC</name>
<dbReference type="HAMAP" id="MF_00376">
    <property type="entry name" value="Dephospho_CoA_kinase"/>
    <property type="match status" value="1"/>
</dbReference>
<organism evidence="4 5">
    <name type="scientific">Heterodera schachtii</name>
    <name type="common">Sugarbeet cyst nematode worm</name>
    <name type="synonym">Tylenchus schachtii</name>
    <dbReference type="NCBI Taxonomy" id="97005"/>
    <lineage>
        <taxon>Eukaryota</taxon>
        <taxon>Metazoa</taxon>
        <taxon>Ecdysozoa</taxon>
        <taxon>Nematoda</taxon>
        <taxon>Chromadorea</taxon>
        <taxon>Rhabditida</taxon>
        <taxon>Tylenchina</taxon>
        <taxon>Tylenchomorpha</taxon>
        <taxon>Tylenchoidea</taxon>
        <taxon>Heteroderidae</taxon>
        <taxon>Heteroderinae</taxon>
        <taxon>Heterodera</taxon>
    </lineage>
</organism>
<dbReference type="Proteomes" id="UP001620645">
    <property type="component" value="Unassembled WGS sequence"/>
</dbReference>
<dbReference type="FunFam" id="3.40.50.620:FF:000089">
    <property type="entry name" value="Bifunctional coenzyme A synthase"/>
    <property type="match status" value="1"/>
</dbReference>
<dbReference type="EMBL" id="JBICCN010000232">
    <property type="protein sequence ID" value="KAL3085264.1"/>
    <property type="molecule type" value="Genomic_DNA"/>
</dbReference>
<dbReference type="Pfam" id="PF01467">
    <property type="entry name" value="CTP_transf_like"/>
    <property type="match status" value="1"/>
</dbReference>
<dbReference type="Gene3D" id="3.40.50.300">
    <property type="entry name" value="P-loop containing nucleotide triphosphate hydrolases"/>
    <property type="match status" value="1"/>
</dbReference>
<dbReference type="CDD" id="cd02022">
    <property type="entry name" value="DPCK"/>
    <property type="match status" value="1"/>
</dbReference>
<dbReference type="InterPro" id="IPR001977">
    <property type="entry name" value="Depp_CoAkinase"/>
</dbReference>
<protein>
    <recommendedName>
        <fullName evidence="3">Cytidyltransferase-like domain-containing protein</fullName>
    </recommendedName>
</protein>
<feature type="domain" description="Cytidyltransferase-like" evidence="3">
    <location>
        <begin position="129"/>
        <end position="255"/>
    </location>
</feature>
<dbReference type="GO" id="GO:0005524">
    <property type="term" value="F:ATP binding"/>
    <property type="evidence" value="ECO:0007669"/>
    <property type="project" value="UniProtKB-KW"/>
</dbReference>
<proteinExistence type="inferred from homology"/>
<comment type="caution">
    <text evidence="4">The sequence shown here is derived from an EMBL/GenBank/DDBJ whole genome shotgun (WGS) entry which is preliminary data.</text>
</comment>
<evidence type="ECO:0000259" key="3">
    <source>
        <dbReference type="Pfam" id="PF01467"/>
    </source>
</evidence>
<dbReference type="NCBIfam" id="TIGR00152">
    <property type="entry name" value="dephospho-CoA kinase"/>
    <property type="match status" value="1"/>
</dbReference>
<evidence type="ECO:0000313" key="4">
    <source>
        <dbReference type="EMBL" id="KAL3085264.1"/>
    </source>
</evidence>
<dbReference type="PANTHER" id="PTHR10695:SF46">
    <property type="entry name" value="BIFUNCTIONAL COENZYME A SYNTHASE-RELATED"/>
    <property type="match status" value="1"/>
</dbReference>